<dbReference type="Proteomes" id="UP000054558">
    <property type="component" value="Unassembled WGS sequence"/>
</dbReference>
<dbReference type="AlphaFoldDB" id="A0A1Y1HWE9"/>
<evidence type="ECO:0000313" key="1">
    <source>
        <dbReference type="EMBL" id="GAQ80826.1"/>
    </source>
</evidence>
<evidence type="ECO:0000313" key="2">
    <source>
        <dbReference type="Proteomes" id="UP000054558"/>
    </source>
</evidence>
<name>A0A1Y1HWE9_KLENI</name>
<accession>A0A1Y1HWE9</accession>
<sequence length="98" mass="10754">MAVSDMHFERRGGVVQLRIREAPPEAWGTVRPNAVFQKGATYRAISKRRSGIAVKEKMVPVLAKKLSTVAEEGEAPEHTVEEDGLVDEAVRQLADALT</sequence>
<organism evidence="1 2">
    <name type="scientific">Klebsormidium nitens</name>
    <name type="common">Green alga</name>
    <name type="synonym">Ulothrix nitens</name>
    <dbReference type="NCBI Taxonomy" id="105231"/>
    <lineage>
        <taxon>Eukaryota</taxon>
        <taxon>Viridiplantae</taxon>
        <taxon>Streptophyta</taxon>
        <taxon>Klebsormidiophyceae</taxon>
        <taxon>Klebsormidiales</taxon>
        <taxon>Klebsormidiaceae</taxon>
        <taxon>Klebsormidium</taxon>
    </lineage>
</organism>
<proteinExistence type="predicted"/>
<reference evidence="1 2" key="1">
    <citation type="journal article" date="2014" name="Nat. Commun.">
        <title>Klebsormidium flaccidum genome reveals primary factors for plant terrestrial adaptation.</title>
        <authorList>
            <person name="Hori K."/>
            <person name="Maruyama F."/>
            <person name="Fujisawa T."/>
            <person name="Togashi T."/>
            <person name="Yamamoto N."/>
            <person name="Seo M."/>
            <person name="Sato S."/>
            <person name="Yamada T."/>
            <person name="Mori H."/>
            <person name="Tajima N."/>
            <person name="Moriyama T."/>
            <person name="Ikeuchi M."/>
            <person name="Watanabe M."/>
            <person name="Wada H."/>
            <person name="Kobayashi K."/>
            <person name="Saito M."/>
            <person name="Masuda T."/>
            <person name="Sasaki-Sekimoto Y."/>
            <person name="Mashiguchi K."/>
            <person name="Awai K."/>
            <person name="Shimojima M."/>
            <person name="Masuda S."/>
            <person name="Iwai M."/>
            <person name="Nobusawa T."/>
            <person name="Narise T."/>
            <person name="Kondo S."/>
            <person name="Saito H."/>
            <person name="Sato R."/>
            <person name="Murakawa M."/>
            <person name="Ihara Y."/>
            <person name="Oshima-Yamada Y."/>
            <person name="Ohtaka K."/>
            <person name="Satoh M."/>
            <person name="Sonobe K."/>
            <person name="Ishii M."/>
            <person name="Ohtani R."/>
            <person name="Kanamori-Sato M."/>
            <person name="Honoki R."/>
            <person name="Miyazaki D."/>
            <person name="Mochizuki H."/>
            <person name="Umetsu J."/>
            <person name="Higashi K."/>
            <person name="Shibata D."/>
            <person name="Kamiya Y."/>
            <person name="Sato N."/>
            <person name="Nakamura Y."/>
            <person name="Tabata S."/>
            <person name="Ida S."/>
            <person name="Kurokawa K."/>
            <person name="Ohta H."/>
        </authorList>
    </citation>
    <scope>NUCLEOTIDE SEQUENCE [LARGE SCALE GENOMIC DNA]</scope>
    <source>
        <strain evidence="1 2">NIES-2285</strain>
    </source>
</reference>
<protein>
    <submittedName>
        <fullName evidence="1">Uncharacterized protein</fullName>
    </submittedName>
</protein>
<keyword evidence="2" id="KW-1185">Reference proteome</keyword>
<dbReference type="EMBL" id="DF237012">
    <property type="protein sequence ID" value="GAQ80826.1"/>
    <property type="molecule type" value="Genomic_DNA"/>
</dbReference>
<gene>
    <name evidence="1" type="ORF">KFL_000630280</name>
</gene>